<keyword evidence="2 5" id="KW-0548">Nucleotidyltransferase</keyword>
<gene>
    <name evidence="5" type="ORF">HNR37_001085</name>
</gene>
<keyword evidence="3" id="KW-0235">DNA replication</keyword>
<dbReference type="EC" id="2.7.7.7" evidence="5"/>
<evidence type="ECO:0000313" key="6">
    <source>
        <dbReference type="Proteomes" id="UP000528322"/>
    </source>
</evidence>
<sequence>MSPAKGILYISEDLAAVQDHLKGEWEHIDPRNPQATDELHSLVEPTFFGPAAQNILIHSLDQVGAKVALKLVEFSQAHSQINWAFHISKLSSEKRRKKFEKVLVATCGRKNIKPPTAAALCDECLKQARRLGAQISHACIELLVETLGQDRQLLQKEIEKFSLLGRAVEENDIIQSYSTTHRSAFTIPRSLFHEPKQRVLAAIAQMEPFEDPFLVANAFVHELSRLYMVHLLGPRADFATTGISPYFLRQYQETAHALQNWQLRELMDLAAHTDYTLKTSQVGYDHVFHLVEQICQILHHVDSQPGTKNRNNPTGFYP</sequence>
<keyword evidence="6" id="KW-1185">Reference proteome</keyword>
<dbReference type="GO" id="GO:0003887">
    <property type="term" value="F:DNA-directed DNA polymerase activity"/>
    <property type="evidence" value="ECO:0007669"/>
    <property type="project" value="UniProtKB-KW"/>
</dbReference>
<evidence type="ECO:0000256" key="3">
    <source>
        <dbReference type="ARBA" id="ARBA00022705"/>
    </source>
</evidence>
<name>A0A7W7Y4A8_9BACT</name>
<comment type="caution">
    <text evidence="5">The sequence shown here is derived from an EMBL/GenBank/DDBJ whole genome shotgun (WGS) entry which is preliminary data.</text>
</comment>
<proteinExistence type="predicted"/>
<evidence type="ECO:0000256" key="2">
    <source>
        <dbReference type="ARBA" id="ARBA00022695"/>
    </source>
</evidence>
<reference evidence="5 6" key="1">
    <citation type="submission" date="2020-08" db="EMBL/GenBank/DDBJ databases">
        <title>Genomic Encyclopedia of Type Strains, Phase IV (KMG-IV): sequencing the most valuable type-strain genomes for metagenomic binning, comparative biology and taxonomic classification.</title>
        <authorList>
            <person name="Goeker M."/>
        </authorList>
    </citation>
    <scope>NUCLEOTIDE SEQUENCE [LARGE SCALE GENOMIC DNA]</scope>
    <source>
        <strain evidence="5 6">DSM 22071</strain>
    </source>
</reference>
<keyword evidence="1 5" id="KW-0808">Transferase</keyword>
<evidence type="ECO:0000256" key="1">
    <source>
        <dbReference type="ARBA" id="ARBA00022679"/>
    </source>
</evidence>
<dbReference type="EMBL" id="JACHID010000005">
    <property type="protein sequence ID" value="MBB5021772.1"/>
    <property type="molecule type" value="Genomic_DNA"/>
</dbReference>
<evidence type="ECO:0000313" key="5">
    <source>
        <dbReference type="EMBL" id="MBB5021772.1"/>
    </source>
</evidence>
<dbReference type="Gene3D" id="1.20.272.10">
    <property type="match status" value="1"/>
</dbReference>
<dbReference type="Proteomes" id="UP000528322">
    <property type="component" value="Unassembled WGS sequence"/>
</dbReference>
<dbReference type="InterPro" id="IPR005790">
    <property type="entry name" value="DNA_polIII_delta"/>
</dbReference>
<organism evidence="5 6">
    <name type="scientific">Desulfurispira natronophila</name>
    <dbReference type="NCBI Taxonomy" id="682562"/>
    <lineage>
        <taxon>Bacteria</taxon>
        <taxon>Pseudomonadati</taxon>
        <taxon>Chrysiogenota</taxon>
        <taxon>Chrysiogenia</taxon>
        <taxon>Chrysiogenales</taxon>
        <taxon>Chrysiogenaceae</taxon>
        <taxon>Desulfurispira</taxon>
    </lineage>
</organism>
<protein>
    <submittedName>
        <fullName evidence="5">DNA polymerase-3 subunit delta</fullName>
        <ecNumber evidence="5">2.7.7.7</ecNumber>
    </submittedName>
</protein>
<accession>A0A7W7Y4A8</accession>
<keyword evidence="4" id="KW-0239">DNA-directed DNA polymerase</keyword>
<evidence type="ECO:0000256" key="4">
    <source>
        <dbReference type="ARBA" id="ARBA00022932"/>
    </source>
</evidence>
<dbReference type="RefSeq" id="WP_183731078.1">
    <property type="nucleotide sequence ID" value="NZ_JACHID010000005.1"/>
</dbReference>
<dbReference type="GO" id="GO:0009360">
    <property type="term" value="C:DNA polymerase III complex"/>
    <property type="evidence" value="ECO:0007669"/>
    <property type="project" value="TreeGrafter"/>
</dbReference>
<dbReference type="AlphaFoldDB" id="A0A7W7Y4A8"/>
<dbReference type="GO" id="GO:0003677">
    <property type="term" value="F:DNA binding"/>
    <property type="evidence" value="ECO:0007669"/>
    <property type="project" value="InterPro"/>
</dbReference>
<dbReference type="GO" id="GO:0006261">
    <property type="term" value="P:DNA-templated DNA replication"/>
    <property type="evidence" value="ECO:0007669"/>
    <property type="project" value="TreeGrafter"/>
</dbReference>
<dbReference type="PANTHER" id="PTHR34388:SF1">
    <property type="entry name" value="DNA POLYMERASE III SUBUNIT DELTA"/>
    <property type="match status" value="1"/>
</dbReference>
<dbReference type="PANTHER" id="PTHR34388">
    <property type="entry name" value="DNA POLYMERASE III SUBUNIT DELTA"/>
    <property type="match status" value="1"/>
</dbReference>